<reference evidence="1 3" key="1">
    <citation type="submission" date="2019-01" db="EMBL/GenBank/DDBJ databases">
        <title>Brevundimonas diminuta Genome sequencing and assembly.</title>
        <authorList>
            <person name="Chen H."/>
        </authorList>
    </citation>
    <scope>NUCLEOTIDE SEQUENCE [LARGE SCALE GENOMIC DNA]</scope>
    <source>
        <strain evidence="1">ATCC</strain>
        <strain evidence="3">ATCC(B) 19146</strain>
    </source>
</reference>
<name>A0A410NYP2_BREDI</name>
<organism evidence="1 3">
    <name type="scientific">Brevundimonas diminuta</name>
    <name type="common">Pseudomonas diminuta</name>
    <dbReference type="NCBI Taxonomy" id="293"/>
    <lineage>
        <taxon>Bacteria</taxon>
        <taxon>Pseudomonadati</taxon>
        <taxon>Pseudomonadota</taxon>
        <taxon>Alphaproteobacteria</taxon>
        <taxon>Caulobacterales</taxon>
        <taxon>Caulobacteraceae</taxon>
        <taxon>Brevundimonas</taxon>
    </lineage>
</organism>
<dbReference type="InterPro" id="IPR046901">
    <property type="entry name" value="ABC-3C_MC5"/>
</dbReference>
<dbReference type="GeneID" id="56577047"/>
<dbReference type="AlphaFoldDB" id="A0A410NYP2"/>
<dbReference type="RefSeq" id="WP_050796660.1">
    <property type="nucleotide sequence ID" value="NZ_BJNC01000014.1"/>
</dbReference>
<protein>
    <submittedName>
        <fullName evidence="1">Uncharacterized protein</fullName>
    </submittedName>
</protein>
<evidence type="ECO:0000313" key="3">
    <source>
        <dbReference type="Proteomes" id="UP000287388"/>
    </source>
</evidence>
<gene>
    <name evidence="1" type="ORF">EQG53_11950</name>
    <name evidence="2" type="ORF">I6H83_10495</name>
</gene>
<dbReference type="EMBL" id="CP066026">
    <property type="protein sequence ID" value="QQB87601.1"/>
    <property type="molecule type" value="Genomic_DNA"/>
</dbReference>
<dbReference type="Proteomes" id="UP000596117">
    <property type="component" value="Chromosome"/>
</dbReference>
<evidence type="ECO:0000313" key="4">
    <source>
        <dbReference type="Proteomes" id="UP000596117"/>
    </source>
</evidence>
<dbReference type="EMBL" id="CP035093">
    <property type="protein sequence ID" value="QAT15018.1"/>
    <property type="molecule type" value="Genomic_DNA"/>
</dbReference>
<evidence type="ECO:0000313" key="1">
    <source>
        <dbReference type="EMBL" id="QAT15018.1"/>
    </source>
</evidence>
<reference evidence="2 4" key="2">
    <citation type="submission" date="2020-12" db="EMBL/GenBank/DDBJ databases">
        <title>FDA dAtabase for Regulatory Grade micrObial Sequences (FDA-ARGOS): Supporting development and validation of Infectious Disease Dx tests.</title>
        <authorList>
            <person name="Kerrigan L."/>
            <person name="Long C."/>
            <person name="Tallon L."/>
            <person name="Sadzewicz L."/>
            <person name="Zhao X."/>
            <person name="Boylan J."/>
            <person name="Ott S."/>
            <person name="Bowen H."/>
            <person name="Vavikolanu K."/>
            <person name="Mehta A."/>
            <person name="Aluvathingal J."/>
            <person name="Nadendla S."/>
            <person name="Yan Y."/>
            <person name="Sichtig H."/>
        </authorList>
    </citation>
    <scope>NUCLEOTIDE SEQUENCE [LARGE SCALE GENOMIC DNA]</scope>
    <source>
        <strain evidence="2 4">FDAARGOS_1026</strain>
    </source>
</reference>
<dbReference type="Proteomes" id="UP000287388">
    <property type="component" value="Chromosome"/>
</dbReference>
<proteinExistence type="predicted"/>
<keyword evidence="4" id="KW-1185">Reference proteome</keyword>
<sequence length="171" mass="19761">MIQIAYQPAYDAFHTIFRFFQLAGLEISDVETDRYRILDYYLCFPSELAHFRFPPKHTRFRKLGERFAQTSSYERRPSAQLILGRMRPVQAACLETLEAKGFLVVGELDRRRIVRTVKPSPTDLAARIGARWEQQAELGEALRTIASEYPLLGPQGLKARSELLEHKYDAI</sequence>
<dbReference type="Pfam" id="PF20291">
    <property type="entry name" value="MC5"/>
    <property type="match status" value="1"/>
</dbReference>
<accession>A0A410NYP2</accession>
<evidence type="ECO:0000313" key="2">
    <source>
        <dbReference type="EMBL" id="QQB87601.1"/>
    </source>
</evidence>
<dbReference type="KEGG" id="bdm:EQG53_11950"/>